<dbReference type="SUPFAM" id="SSF53474">
    <property type="entry name" value="alpha/beta-Hydrolases"/>
    <property type="match status" value="1"/>
</dbReference>
<keyword evidence="2" id="KW-1185">Reference proteome</keyword>
<dbReference type="InterPro" id="IPR000801">
    <property type="entry name" value="Esterase-like"/>
</dbReference>
<dbReference type="OrthoDB" id="9784036at2"/>
<dbReference type="Gene3D" id="3.40.50.1820">
    <property type="entry name" value="alpha/beta hydrolase"/>
    <property type="match status" value="1"/>
</dbReference>
<dbReference type="Pfam" id="PF00756">
    <property type="entry name" value="Esterase"/>
    <property type="match status" value="1"/>
</dbReference>
<protein>
    <submittedName>
        <fullName evidence="1">Esterase</fullName>
    </submittedName>
</protein>
<dbReference type="AlphaFoldDB" id="A0A223P2I4"/>
<evidence type="ECO:0000313" key="2">
    <source>
        <dbReference type="Proteomes" id="UP000215002"/>
    </source>
</evidence>
<dbReference type="PANTHER" id="PTHR48098:SF6">
    <property type="entry name" value="FERRI-BACILLIBACTIN ESTERASE BESA"/>
    <property type="match status" value="1"/>
</dbReference>
<organism evidence="1 2">
    <name type="scientific">Mucilaginibacter xinganensis</name>
    <dbReference type="NCBI Taxonomy" id="1234841"/>
    <lineage>
        <taxon>Bacteria</taxon>
        <taxon>Pseudomonadati</taxon>
        <taxon>Bacteroidota</taxon>
        <taxon>Sphingobacteriia</taxon>
        <taxon>Sphingobacteriales</taxon>
        <taxon>Sphingobacteriaceae</taxon>
        <taxon>Mucilaginibacter</taxon>
    </lineage>
</organism>
<sequence length="271" mass="30530">MYASWHEMEITIIENNITIKSDVLKRDVACTLLIPEDNDITEPLNLLLLNDGQEAESLQLRDALEDLMSTNRIKPVLVVAIHAGIDRLQEYGTAGRPDFKKRGAKAALYTEFIKTELLPAIAKLTGIEKFNSTAYAGFSLGGLSALDIAWNNPELFDKAGVFSGSFWWRSKDITKGYTESDRIMHSIIRDTIIKPNLKIWLQTGTKDETSDRNKNGIIDSIDDTVDLIKELEYKGFNRPADVQYLEMVGGSHNTDTWAKAMPKFLIWAFGR</sequence>
<name>A0A223P2I4_9SPHI</name>
<dbReference type="KEGG" id="muc:MuYL_4183"/>
<dbReference type="InterPro" id="IPR050583">
    <property type="entry name" value="Mycobacterial_A85_antigen"/>
</dbReference>
<gene>
    <name evidence="1" type="ORF">MuYL_4183</name>
</gene>
<dbReference type="EMBL" id="CP022743">
    <property type="protein sequence ID" value="ASU36068.1"/>
    <property type="molecule type" value="Genomic_DNA"/>
</dbReference>
<dbReference type="Proteomes" id="UP000215002">
    <property type="component" value="Chromosome"/>
</dbReference>
<dbReference type="RefSeq" id="WP_094572148.1">
    <property type="nucleotide sequence ID" value="NZ_CP022743.1"/>
</dbReference>
<reference evidence="1 2" key="1">
    <citation type="submission" date="2017-08" db="EMBL/GenBank/DDBJ databases">
        <title>Complete genome sequence of Mucilaginibacter sp. strain BJC16-A31.</title>
        <authorList>
            <consortium name="Henan University of Science and Technology"/>
            <person name="You X."/>
        </authorList>
    </citation>
    <scope>NUCLEOTIDE SEQUENCE [LARGE SCALE GENOMIC DNA]</scope>
    <source>
        <strain evidence="1 2">BJC16-A31</strain>
    </source>
</reference>
<proteinExistence type="predicted"/>
<evidence type="ECO:0000313" key="1">
    <source>
        <dbReference type="EMBL" id="ASU36068.1"/>
    </source>
</evidence>
<accession>A0A223P2I4</accession>
<dbReference type="PANTHER" id="PTHR48098">
    <property type="entry name" value="ENTEROCHELIN ESTERASE-RELATED"/>
    <property type="match status" value="1"/>
</dbReference>
<dbReference type="InterPro" id="IPR029058">
    <property type="entry name" value="AB_hydrolase_fold"/>
</dbReference>